<feature type="transmembrane region" description="Helical" evidence="7">
    <location>
        <begin position="177"/>
        <end position="196"/>
    </location>
</feature>
<feature type="transmembrane region" description="Helical" evidence="7">
    <location>
        <begin position="277"/>
        <end position="300"/>
    </location>
</feature>
<name>A0A1G5QGE9_9RHOB</name>
<dbReference type="EMBL" id="FMWG01000004">
    <property type="protein sequence ID" value="SCZ60953.1"/>
    <property type="molecule type" value="Genomic_DNA"/>
</dbReference>
<feature type="transmembrane region" description="Helical" evidence="7">
    <location>
        <begin position="101"/>
        <end position="123"/>
    </location>
</feature>
<accession>A0A1G5QGE9</accession>
<feature type="transmembrane region" description="Helical" evidence="7">
    <location>
        <begin position="12"/>
        <end position="30"/>
    </location>
</feature>
<dbReference type="Pfam" id="PF00528">
    <property type="entry name" value="BPD_transp_1"/>
    <property type="match status" value="1"/>
</dbReference>
<organism evidence="9 10">
    <name type="scientific">Epibacterium ulvae</name>
    <dbReference type="NCBI Taxonomy" id="1156985"/>
    <lineage>
        <taxon>Bacteria</taxon>
        <taxon>Pseudomonadati</taxon>
        <taxon>Pseudomonadota</taxon>
        <taxon>Alphaproteobacteria</taxon>
        <taxon>Rhodobacterales</taxon>
        <taxon>Roseobacteraceae</taxon>
        <taxon>Epibacterium</taxon>
    </lineage>
</organism>
<dbReference type="STRING" id="1156985.SAMN04488118_104179"/>
<dbReference type="PANTHER" id="PTHR43163">
    <property type="entry name" value="DIPEPTIDE TRANSPORT SYSTEM PERMEASE PROTEIN DPPB-RELATED"/>
    <property type="match status" value="1"/>
</dbReference>
<evidence type="ECO:0000256" key="6">
    <source>
        <dbReference type="ARBA" id="ARBA00023136"/>
    </source>
</evidence>
<keyword evidence="6 7" id="KW-0472">Membrane</keyword>
<gene>
    <name evidence="9" type="ORF">SAMN04488118_104179</name>
</gene>
<dbReference type="PROSITE" id="PS50928">
    <property type="entry name" value="ABC_TM1"/>
    <property type="match status" value="1"/>
</dbReference>
<keyword evidence="5 7" id="KW-1133">Transmembrane helix</keyword>
<keyword evidence="2 7" id="KW-0813">Transport</keyword>
<evidence type="ECO:0000256" key="3">
    <source>
        <dbReference type="ARBA" id="ARBA00022475"/>
    </source>
</evidence>
<keyword evidence="3" id="KW-1003">Cell membrane</keyword>
<dbReference type="InterPro" id="IPR000515">
    <property type="entry name" value="MetI-like"/>
</dbReference>
<dbReference type="InterPro" id="IPR035906">
    <property type="entry name" value="MetI-like_sf"/>
</dbReference>
<sequence>MSKTLFGLLLRTLVVLAGTAFLTFALLWNAPGDPAAAIAMARFDALLSQEVIDQVREEVGLNTSFWPAFWSWLGPLLCFDFGNSAVTGRPVWPDLWGAMTYTFPLAFAGLMIGLGVALPLAIFAAKRPGRLSDRIAVAIASLGAAIPAYWLGLLLILLFAVQLGWLPAMGARTPAHAILPALTLGLGVAASLTRIIRSGILEARGQAFLPAIQRRGVPEAAIGRDHIAPHAAIPVITVFGLELAFLLEGAVLVEVIFGRPGLGTFLVSAIAARDFPQVQAVVLLTALVFVVSNLIIDLLYRLIDPRIGERDA</sequence>
<evidence type="ECO:0000256" key="4">
    <source>
        <dbReference type="ARBA" id="ARBA00022692"/>
    </source>
</evidence>
<evidence type="ECO:0000256" key="5">
    <source>
        <dbReference type="ARBA" id="ARBA00022989"/>
    </source>
</evidence>
<keyword evidence="10" id="KW-1185">Reference proteome</keyword>
<comment type="subcellular location">
    <subcellularLocation>
        <location evidence="1 7">Cell membrane</location>
        <topology evidence="1 7">Multi-pass membrane protein</topology>
    </subcellularLocation>
</comment>
<proteinExistence type="inferred from homology"/>
<dbReference type="Gene3D" id="1.10.3720.10">
    <property type="entry name" value="MetI-like"/>
    <property type="match status" value="1"/>
</dbReference>
<dbReference type="OrthoDB" id="7834831at2"/>
<dbReference type="AlphaFoldDB" id="A0A1G5QGE9"/>
<evidence type="ECO:0000313" key="9">
    <source>
        <dbReference type="EMBL" id="SCZ60953.1"/>
    </source>
</evidence>
<dbReference type="GO" id="GO:0005886">
    <property type="term" value="C:plasma membrane"/>
    <property type="evidence" value="ECO:0007669"/>
    <property type="project" value="UniProtKB-SubCell"/>
</dbReference>
<dbReference type="RefSeq" id="WP_090217916.1">
    <property type="nucleotide sequence ID" value="NZ_FMWG01000004.1"/>
</dbReference>
<dbReference type="GO" id="GO:0071916">
    <property type="term" value="F:dipeptide transmembrane transporter activity"/>
    <property type="evidence" value="ECO:0007669"/>
    <property type="project" value="TreeGrafter"/>
</dbReference>
<dbReference type="SUPFAM" id="SSF161098">
    <property type="entry name" value="MetI-like"/>
    <property type="match status" value="1"/>
</dbReference>
<evidence type="ECO:0000313" key="10">
    <source>
        <dbReference type="Proteomes" id="UP000198767"/>
    </source>
</evidence>
<reference evidence="9 10" key="1">
    <citation type="submission" date="2016-10" db="EMBL/GenBank/DDBJ databases">
        <authorList>
            <person name="de Groot N.N."/>
        </authorList>
    </citation>
    <scope>NUCLEOTIDE SEQUENCE [LARGE SCALE GENOMIC DNA]</scope>
    <source>
        <strain evidence="9 10">U95</strain>
    </source>
</reference>
<feature type="domain" description="ABC transmembrane type-1" evidence="8">
    <location>
        <begin position="99"/>
        <end position="300"/>
    </location>
</feature>
<protein>
    <submittedName>
        <fullName evidence="9">Peptide/nickel transport system permease protein</fullName>
    </submittedName>
</protein>
<comment type="similarity">
    <text evidence="7">Belongs to the binding-protein-dependent transport system permease family.</text>
</comment>
<dbReference type="Proteomes" id="UP000198767">
    <property type="component" value="Unassembled WGS sequence"/>
</dbReference>
<evidence type="ECO:0000256" key="1">
    <source>
        <dbReference type="ARBA" id="ARBA00004651"/>
    </source>
</evidence>
<keyword evidence="4 7" id="KW-0812">Transmembrane</keyword>
<feature type="transmembrane region" description="Helical" evidence="7">
    <location>
        <begin position="135"/>
        <end position="165"/>
    </location>
</feature>
<dbReference type="PANTHER" id="PTHR43163:SF6">
    <property type="entry name" value="DIPEPTIDE TRANSPORT SYSTEM PERMEASE PROTEIN DPPB-RELATED"/>
    <property type="match status" value="1"/>
</dbReference>
<evidence type="ECO:0000256" key="2">
    <source>
        <dbReference type="ARBA" id="ARBA00022448"/>
    </source>
</evidence>
<evidence type="ECO:0000256" key="7">
    <source>
        <dbReference type="RuleBase" id="RU363032"/>
    </source>
</evidence>
<feature type="transmembrane region" description="Helical" evidence="7">
    <location>
        <begin position="231"/>
        <end position="257"/>
    </location>
</feature>
<evidence type="ECO:0000259" key="8">
    <source>
        <dbReference type="PROSITE" id="PS50928"/>
    </source>
</evidence>